<dbReference type="Gene3D" id="3.40.50.150">
    <property type="entry name" value="Vaccinia Virus protein VP39"/>
    <property type="match status" value="1"/>
</dbReference>
<dbReference type="EMBL" id="JAPEVB010000006">
    <property type="protein sequence ID" value="KAJ4386262.1"/>
    <property type="molecule type" value="Genomic_DNA"/>
</dbReference>
<feature type="active site" evidence="5">
    <location>
        <position position="403"/>
    </location>
</feature>
<dbReference type="Pfam" id="PF00145">
    <property type="entry name" value="DNA_methylase"/>
    <property type="match status" value="2"/>
</dbReference>
<name>A0A9W9CTF6_9PEZI</name>
<feature type="region of interest" description="Disordered" evidence="6">
    <location>
        <begin position="991"/>
        <end position="1010"/>
    </location>
</feature>
<dbReference type="InterPro" id="IPR050390">
    <property type="entry name" value="C5-Methyltransferase"/>
</dbReference>
<evidence type="ECO:0000256" key="4">
    <source>
        <dbReference type="ARBA" id="ARBA00022691"/>
    </source>
</evidence>
<comment type="similarity">
    <text evidence="5">Belongs to the class I-like SAM-binding methyltransferase superfamily. C5-methyltransferase family.</text>
</comment>
<evidence type="ECO:0000256" key="2">
    <source>
        <dbReference type="ARBA" id="ARBA00022603"/>
    </source>
</evidence>
<dbReference type="GO" id="GO:0044027">
    <property type="term" value="P:negative regulation of gene expression via chromosomal CpG island methylation"/>
    <property type="evidence" value="ECO:0007669"/>
    <property type="project" value="TreeGrafter"/>
</dbReference>
<feature type="region of interest" description="Disordered" evidence="6">
    <location>
        <begin position="500"/>
        <end position="519"/>
    </location>
</feature>
<dbReference type="AlphaFoldDB" id="A0A9W9CTF6"/>
<evidence type="ECO:0000313" key="8">
    <source>
        <dbReference type="Proteomes" id="UP001140453"/>
    </source>
</evidence>
<dbReference type="OrthoDB" id="414133at2759"/>
<feature type="region of interest" description="Disordered" evidence="6">
    <location>
        <begin position="1015"/>
        <end position="1039"/>
    </location>
</feature>
<feature type="compositionally biased region" description="Basic and acidic residues" evidence="6">
    <location>
        <begin position="993"/>
        <end position="1008"/>
    </location>
</feature>
<sequence>MTESISDPEGSLGSVGLLVEQIVQEAAKGDAKLDFIELDDDNLEDGWTLDEQAYDADILKIESESIDLTQDDEEEEINRPLLSGPSDTSLRCQHYMKGTRNPCLCGHHEQVSEYWLGDTKIRKKNVHGLSVEVRVGRFVADFVEIEEIWVHRITDAVLIRGLAYTRTRNLDGRLQAYKNEVCRLVEIDTNDDRPVEEQSLIEVAFEDLHPKNRVLHITNKSFPECRFDPDVYSTCDEREKSAPLTARWIHIMQYPDKRYRRAQRPIDGETLAHLMEDDVFKTRHRASDIERLRSWRGDTSKGGSYVSQNVSNNVPTPNGQTPRSSIHKYNAADMFSGAGGYTSGAKRAGIKVVYALDHWARCNATYKANHPEVKLQEQDIMTYCNDLTLPDVRFDLVHLSPPCQTWSPAHTCAGKNDSANIAALYACTDIIFRYRPRIFTFEQTFGIIQERHLPWFNALVQSLTKHGYSLTWKVIRLVEYGLPQTRKRLIMIGAAPGEKLPPFPSPTHAAEPSPQGGRTRQKRFVSAVKACWGLVPGLDLHDPLGVKQLQRQPWDGNQPMNRTITTSGGQAYHWDGERDLTLAEFARLQGFPDSYVFKAPCIKKQIGNAFPPTVVHAIMKQIVHSLEQVDNVSFSPREEDIVHIEEDEDEEIVGDEDKVKLQQRRGEIGELFPQHKREPEPDYPDYPGYFEDINYGLSEEDAMMAAIEESRQIAASLDDSLSAHRLPSDNKTADFQEMKPAERVAWASQVAQRVPTRRSSSRGSRRRSSGGSSVVCIGQRQLPTIIKDEEHRIGEGRYAGSGDDCVKSQGISSSATYCGEDHGVPGSSTATCNPREPGNLTCPEIDNQERDDNLLVLEPVVPPSSPTAGTQHNALISGFLSVPKLSHWSHLHSQAQFSITGHAAASSSSQSTAATSFDVSQWQDNVKGDEALVRAMRVSISEAVQHHEEKPQEAEMDADHAGVSGVGLDLTNAGESSSGCASFQNPFGPLAHDQWREDSEGETYEGKGKGKAIVKRGLDGADDSNADNGSPPKRGRIEG</sequence>
<reference evidence="7" key="1">
    <citation type="submission" date="2022-10" db="EMBL/GenBank/DDBJ databases">
        <title>Tapping the CABI collections for fungal endophytes: first genome assemblies for Collariella, Neodidymelliopsis, Ascochyta clinopodiicola, Didymella pomorum, Didymosphaeria variabile, Neocosmospora piperis and Neocucurbitaria cava.</title>
        <authorList>
            <person name="Hill R."/>
        </authorList>
    </citation>
    <scope>NUCLEOTIDE SEQUENCE</scope>
    <source>
        <strain evidence="7">IMI 355082</strain>
    </source>
</reference>
<dbReference type="PANTHER" id="PTHR10629:SF52">
    <property type="entry name" value="DNA (CYTOSINE-5)-METHYLTRANSFERASE 1"/>
    <property type="match status" value="1"/>
</dbReference>
<keyword evidence="8" id="KW-1185">Reference proteome</keyword>
<evidence type="ECO:0000256" key="1">
    <source>
        <dbReference type="ARBA" id="ARBA00011975"/>
    </source>
</evidence>
<keyword evidence="3 5" id="KW-0808">Transferase</keyword>
<dbReference type="GO" id="GO:0005634">
    <property type="term" value="C:nucleus"/>
    <property type="evidence" value="ECO:0007669"/>
    <property type="project" value="TreeGrafter"/>
</dbReference>
<evidence type="ECO:0000313" key="7">
    <source>
        <dbReference type="EMBL" id="KAJ4386262.1"/>
    </source>
</evidence>
<dbReference type="EC" id="2.1.1.37" evidence="1"/>
<comment type="caution">
    <text evidence="7">The sequence shown here is derived from an EMBL/GenBank/DDBJ whole genome shotgun (WGS) entry which is preliminary data.</text>
</comment>
<dbReference type="SUPFAM" id="SSF53335">
    <property type="entry name" value="S-adenosyl-L-methionine-dependent methyltransferases"/>
    <property type="match status" value="1"/>
</dbReference>
<feature type="compositionally biased region" description="Basic residues" evidence="6">
    <location>
        <begin position="755"/>
        <end position="768"/>
    </location>
</feature>
<evidence type="ECO:0000256" key="6">
    <source>
        <dbReference type="SAM" id="MobiDB-lite"/>
    </source>
</evidence>
<dbReference type="InterPro" id="IPR001525">
    <property type="entry name" value="C5_MeTfrase"/>
</dbReference>
<gene>
    <name evidence="7" type="ORF">N0V93_009155</name>
</gene>
<dbReference type="PROSITE" id="PS00095">
    <property type="entry name" value="C5_MTASE_2"/>
    <property type="match status" value="1"/>
</dbReference>
<evidence type="ECO:0000256" key="5">
    <source>
        <dbReference type="PROSITE-ProRule" id="PRU01016"/>
    </source>
</evidence>
<feature type="compositionally biased region" description="Polar residues" evidence="6">
    <location>
        <begin position="301"/>
        <end position="323"/>
    </location>
</feature>
<keyword evidence="4 5" id="KW-0949">S-adenosyl-L-methionine</keyword>
<keyword evidence="2 5" id="KW-0489">Methyltransferase</keyword>
<dbReference type="GO" id="GO:0003886">
    <property type="term" value="F:DNA (cytosine-5-)-methyltransferase activity"/>
    <property type="evidence" value="ECO:0007669"/>
    <property type="project" value="UniProtKB-EC"/>
</dbReference>
<dbReference type="Gene3D" id="3.90.120.10">
    <property type="entry name" value="DNA Methylase, subunit A, domain 2"/>
    <property type="match status" value="1"/>
</dbReference>
<dbReference type="PROSITE" id="PS51679">
    <property type="entry name" value="SAM_MT_C5"/>
    <property type="match status" value="1"/>
</dbReference>
<organism evidence="7 8">
    <name type="scientific">Gnomoniopsis smithogilvyi</name>
    <dbReference type="NCBI Taxonomy" id="1191159"/>
    <lineage>
        <taxon>Eukaryota</taxon>
        <taxon>Fungi</taxon>
        <taxon>Dikarya</taxon>
        <taxon>Ascomycota</taxon>
        <taxon>Pezizomycotina</taxon>
        <taxon>Sordariomycetes</taxon>
        <taxon>Sordariomycetidae</taxon>
        <taxon>Diaporthales</taxon>
        <taxon>Gnomoniaceae</taxon>
        <taxon>Gnomoniopsis</taxon>
    </lineage>
</organism>
<feature type="region of interest" description="Disordered" evidence="6">
    <location>
        <begin position="747"/>
        <end position="774"/>
    </location>
</feature>
<accession>A0A9W9CTF6</accession>
<proteinExistence type="inferred from homology"/>
<dbReference type="PANTHER" id="PTHR10629">
    <property type="entry name" value="CYTOSINE-SPECIFIC METHYLTRANSFERASE"/>
    <property type="match status" value="1"/>
</dbReference>
<dbReference type="GO" id="GO:0032259">
    <property type="term" value="P:methylation"/>
    <property type="evidence" value="ECO:0007669"/>
    <property type="project" value="UniProtKB-KW"/>
</dbReference>
<dbReference type="GO" id="GO:0003677">
    <property type="term" value="F:DNA binding"/>
    <property type="evidence" value="ECO:0007669"/>
    <property type="project" value="TreeGrafter"/>
</dbReference>
<dbReference type="InterPro" id="IPR029063">
    <property type="entry name" value="SAM-dependent_MTases_sf"/>
</dbReference>
<protein>
    <recommendedName>
        <fullName evidence="1">DNA (cytosine-5-)-methyltransferase</fullName>
        <ecNumber evidence="1">2.1.1.37</ecNumber>
    </recommendedName>
</protein>
<dbReference type="InterPro" id="IPR031303">
    <property type="entry name" value="C5_meth_CS"/>
</dbReference>
<feature type="region of interest" description="Disordered" evidence="6">
    <location>
        <begin position="300"/>
        <end position="323"/>
    </location>
</feature>
<dbReference type="PRINTS" id="PR00105">
    <property type="entry name" value="C5METTRFRASE"/>
</dbReference>
<evidence type="ECO:0000256" key="3">
    <source>
        <dbReference type="ARBA" id="ARBA00022679"/>
    </source>
</evidence>
<dbReference type="Proteomes" id="UP001140453">
    <property type="component" value="Unassembled WGS sequence"/>
</dbReference>